<evidence type="ECO:0000256" key="1">
    <source>
        <dbReference type="ARBA" id="ARBA00008136"/>
    </source>
</evidence>
<reference evidence="10 11" key="1">
    <citation type="submission" date="2018-10" db="EMBL/GenBank/DDBJ databases">
        <title>Sequencing the genomes of 1000 actinobacteria strains.</title>
        <authorList>
            <person name="Klenk H.-P."/>
        </authorList>
    </citation>
    <scope>NUCLEOTIDE SEQUENCE [LARGE SCALE GENOMIC DNA]</scope>
    <source>
        <strain evidence="10 11">DSM 44267</strain>
    </source>
</reference>
<gene>
    <name evidence="10" type="ORF">DFJ68_2015</name>
</gene>
<keyword evidence="2 8" id="KW-0645">Protease</keyword>
<dbReference type="PANTHER" id="PTHR13604">
    <property type="entry name" value="DC12-RELATED"/>
    <property type="match status" value="1"/>
</dbReference>
<dbReference type="GO" id="GO:0106300">
    <property type="term" value="P:protein-DNA covalent cross-linking repair"/>
    <property type="evidence" value="ECO:0007669"/>
    <property type="project" value="InterPro"/>
</dbReference>
<keyword evidence="4 8" id="KW-0378">Hydrolase</keyword>
<feature type="compositionally biased region" description="Acidic residues" evidence="9">
    <location>
        <begin position="14"/>
        <end position="25"/>
    </location>
</feature>
<name>A0A495Y334_9MICO</name>
<dbReference type="Pfam" id="PF02586">
    <property type="entry name" value="SRAP"/>
    <property type="match status" value="1"/>
</dbReference>
<evidence type="ECO:0000256" key="7">
    <source>
        <dbReference type="ARBA" id="ARBA00023239"/>
    </source>
</evidence>
<dbReference type="Gene3D" id="3.90.1680.10">
    <property type="entry name" value="SOS response associated peptidase-like"/>
    <property type="match status" value="1"/>
</dbReference>
<dbReference type="GO" id="GO:0006508">
    <property type="term" value="P:proteolysis"/>
    <property type="evidence" value="ECO:0007669"/>
    <property type="project" value="UniProtKB-KW"/>
</dbReference>
<proteinExistence type="inferred from homology"/>
<dbReference type="InterPro" id="IPR036590">
    <property type="entry name" value="SRAP-like"/>
</dbReference>
<protein>
    <recommendedName>
        <fullName evidence="8">Abasic site processing protein</fullName>
        <ecNumber evidence="8">3.4.-.-</ecNumber>
    </recommendedName>
</protein>
<evidence type="ECO:0000256" key="4">
    <source>
        <dbReference type="ARBA" id="ARBA00022801"/>
    </source>
</evidence>
<dbReference type="EMBL" id="RBXT01000001">
    <property type="protein sequence ID" value="RKT78568.1"/>
    <property type="molecule type" value="Genomic_DNA"/>
</dbReference>
<keyword evidence="3" id="KW-0227">DNA damage</keyword>
<keyword evidence="5" id="KW-0190">Covalent protein-DNA linkage</keyword>
<keyword evidence="7" id="KW-0456">Lyase</keyword>
<evidence type="ECO:0000313" key="11">
    <source>
        <dbReference type="Proteomes" id="UP000278440"/>
    </source>
</evidence>
<dbReference type="GO" id="GO:0008233">
    <property type="term" value="F:peptidase activity"/>
    <property type="evidence" value="ECO:0007669"/>
    <property type="project" value="UniProtKB-KW"/>
</dbReference>
<evidence type="ECO:0000256" key="6">
    <source>
        <dbReference type="ARBA" id="ARBA00023125"/>
    </source>
</evidence>
<dbReference type="InterPro" id="IPR003738">
    <property type="entry name" value="SRAP"/>
</dbReference>
<dbReference type="SUPFAM" id="SSF143081">
    <property type="entry name" value="BB1717-like"/>
    <property type="match status" value="1"/>
</dbReference>
<dbReference type="GO" id="GO:0003697">
    <property type="term" value="F:single-stranded DNA binding"/>
    <property type="evidence" value="ECO:0007669"/>
    <property type="project" value="InterPro"/>
</dbReference>
<dbReference type="EC" id="3.4.-.-" evidence="8"/>
<accession>A0A495Y334</accession>
<evidence type="ECO:0000256" key="3">
    <source>
        <dbReference type="ARBA" id="ARBA00022763"/>
    </source>
</evidence>
<feature type="region of interest" description="Disordered" evidence="9">
    <location>
        <begin position="1"/>
        <end position="48"/>
    </location>
</feature>
<organism evidence="10 11">
    <name type="scientific">Terracoccus luteus</name>
    <dbReference type="NCBI Taxonomy" id="53356"/>
    <lineage>
        <taxon>Bacteria</taxon>
        <taxon>Bacillati</taxon>
        <taxon>Actinomycetota</taxon>
        <taxon>Actinomycetes</taxon>
        <taxon>Micrococcales</taxon>
        <taxon>Intrasporangiaceae</taxon>
        <taxon>Terracoccus</taxon>
    </lineage>
</organism>
<evidence type="ECO:0000256" key="9">
    <source>
        <dbReference type="SAM" id="MobiDB-lite"/>
    </source>
</evidence>
<comment type="similarity">
    <text evidence="1 8">Belongs to the SOS response-associated peptidase family.</text>
</comment>
<dbReference type="RefSeq" id="WP_121032885.1">
    <property type="nucleotide sequence ID" value="NZ_RBXT01000001.1"/>
</dbReference>
<keyword evidence="6" id="KW-0238">DNA-binding</keyword>
<keyword evidence="11" id="KW-1185">Reference proteome</keyword>
<dbReference type="AlphaFoldDB" id="A0A495Y334"/>
<sequence length="287" mass="31647">MCGRYAASARPDELVEAFDVDEDHSDEPTRSLLKRPQSPPPGEPDYNMAPSKQALVVLTRAPREARESAAEAAPTRQLRLLTWGLVPSWAKDVKIGQRMTNARAESVLGKGAFAKAALSRRCIVPAEGWYEWQASPTATDAKGKPRKQPFFVHRADGDPVAFAGLYEFWRDRDLPDDDPDAWLTTFTIITTAAEPGLDRIHDRQPLVLDRDQWWDWLDPDEKDPEVVRGLLEYSDPGRFVAHPVGRGVGATSNNGPGLVEPAPAEELQGVVDPMTGEIIDGATLFEG</sequence>
<evidence type="ECO:0000256" key="8">
    <source>
        <dbReference type="RuleBase" id="RU364100"/>
    </source>
</evidence>
<dbReference type="PANTHER" id="PTHR13604:SF0">
    <property type="entry name" value="ABASIC SITE PROCESSING PROTEIN HMCES"/>
    <property type="match status" value="1"/>
</dbReference>
<evidence type="ECO:0000256" key="5">
    <source>
        <dbReference type="ARBA" id="ARBA00023124"/>
    </source>
</evidence>
<dbReference type="GO" id="GO:0016829">
    <property type="term" value="F:lyase activity"/>
    <property type="evidence" value="ECO:0007669"/>
    <property type="project" value="UniProtKB-KW"/>
</dbReference>
<evidence type="ECO:0000313" key="10">
    <source>
        <dbReference type="EMBL" id="RKT78568.1"/>
    </source>
</evidence>
<dbReference type="Proteomes" id="UP000278440">
    <property type="component" value="Unassembled WGS sequence"/>
</dbReference>
<evidence type="ECO:0000256" key="2">
    <source>
        <dbReference type="ARBA" id="ARBA00022670"/>
    </source>
</evidence>
<dbReference type="OrthoDB" id="9782620at2"/>
<comment type="caution">
    <text evidence="10">The sequence shown here is derived from an EMBL/GenBank/DDBJ whole genome shotgun (WGS) entry which is preliminary data.</text>
</comment>